<dbReference type="InterPro" id="IPR016024">
    <property type="entry name" value="ARM-type_fold"/>
</dbReference>
<dbReference type="PANTHER" id="PTHR23253:SF23">
    <property type="entry name" value="EUKARYOTIC TRANSLATION INITIATION FACTOR 4 GAMMA 3"/>
    <property type="match status" value="1"/>
</dbReference>
<evidence type="ECO:0000256" key="4">
    <source>
        <dbReference type="ARBA" id="ARBA00022845"/>
    </source>
</evidence>
<dbReference type="GO" id="GO:0006417">
    <property type="term" value="P:regulation of translation"/>
    <property type="evidence" value="ECO:0007669"/>
    <property type="project" value="UniProtKB-KW"/>
</dbReference>
<keyword evidence="4" id="KW-0810">Translation regulation</keyword>
<dbReference type="GO" id="GO:0003743">
    <property type="term" value="F:translation initiation factor activity"/>
    <property type="evidence" value="ECO:0007669"/>
    <property type="project" value="UniProtKB-KW"/>
</dbReference>
<feature type="region of interest" description="Disordered" evidence="7">
    <location>
        <begin position="290"/>
        <end position="309"/>
    </location>
</feature>
<feature type="compositionally biased region" description="Polar residues" evidence="7">
    <location>
        <begin position="290"/>
        <end position="301"/>
    </location>
</feature>
<evidence type="ECO:0000259" key="9">
    <source>
        <dbReference type="PROSITE" id="PS51366"/>
    </source>
</evidence>
<accession>A0AAD9CGQ2</accession>
<dbReference type="Proteomes" id="UP001228049">
    <property type="component" value="Unassembled WGS sequence"/>
</dbReference>
<feature type="compositionally biased region" description="Basic and acidic residues" evidence="7">
    <location>
        <begin position="1311"/>
        <end position="1338"/>
    </location>
</feature>
<dbReference type="Pfam" id="PF02020">
    <property type="entry name" value="W2"/>
    <property type="match status" value="1"/>
</dbReference>
<gene>
    <name evidence="10" type="ORF">KUDE01_004421</name>
</gene>
<feature type="compositionally biased region" description="Low complexity" evidence="7">
    <location>
        <begin position="839"/>
        <end position="854"/>
    </location>
</feature>
<comment type="caution">
    <text evidence="10">The sequence shown here is derived from an EMBL/GenBank/DDBJ whole genome shotgun (WGS) entry which is preliminary data.</text>
</comment>
<dbReference type="PROSITE" id="PS51366">
    <property type="entry name" value="MI"/>
    <property type="match status" value="1"/>
</dbReference>
<feature type="domain" description="MI" evidence="9">
    <location>
        <begin position="1475"/>
        <end position="1597"/>
    </location>
</feature>
<dbReference type="GO" id="GO:0016281">
    <property type="term" value="C:eukaryotic translation initiation factor 4F complex"/>
    <property type="evidence" value="ECO:0007669"/>
    <property type="project" value="TreeGrafter"/>
</dbReference>
<dbReference type="Gene3D" id="1.25.40.180">
    <property type="match status" value="3"/>
</dbReference>
<dbReference type="EMBL" id="JASDAP010000006">
    <property type="protein sequence ID" value="KAK1901453.1"/>
    <property type="molecule type" value="Genomic_DNA"/>
</dbReference>
<feature type="region of interest" description="Disordered" evidence="7">
    <location>
        <begin position="428"/>
        <end position="690"/>
    </location>
</feature>
<dbReference type="GO" id="GO:0003729">
    <property type="term" value="F:mRNA binding"/>
    <property type="evidence" value="ECO:0007669"/>
    <property type="project" value="TreeGrafter"/>
</dbReference>
<feature type="compositionally biased region" description="Pro residues" evidence="7">
    <location>
        <begin position="40"/>
        <end position="55"/>
    </location>
</feature>
<feature type="region of interest" description="Disordered" evidence="7">
    <location>
        <begin position="35"/>
        <end position="57"/>
    </location>
</feature>
<proteinExistence type="inferred from homology"/>
<keyword evidence="11" id="KW-1185">Reference proteome</keyword>
<feature type="compositionally biased region" description="Low complexity" evidence="7">
    <location>
        <begin position="663"/>
        <end position="674"/>
    </location>
</feature>
<dbReference type="SMART" id="SM00543">
    <property type="entry name" value="MIF4G"/>
    <property type="match status" value="1"/>
</dbReference>
<dbReference type="InterPro" id="IPR003890">
    <property type="entry name" value="MIF4G-like_typ-3"/>
</dbReference>
<evidence type="ECO:0000256" key="2">
    <source>
        <dbReference type="ARBA" id="ARBA00022540"/>
    </source>
</evidence>
<evidence type="ECO:0000256" key="6">
    <source>
        <dbReference type="ARBA" id="ARBA00022917"/>
    </source>
</evidence>
<feature type="compositionally biased region" description="Low complexity" evidence="7">
    <location>
        <begin position="563"/>
        <end position="575"/>
    </location>
</feature>
<dbReference type="PROSITE" id="PS51363">
    <property type="entry name" value="W2"/>
    <property type="match status" value="1"/>
</dbReference>
<feature type="compositionally biased region" description="Low complexity" evidence="7">
    <location>
        <begin position="633"/>
        <end position="643"/>
    </location>
</feature>
<dbReference type="CDD" id="cd11559">
    <property type="entry name" value="W2_eIF4G1_like"/>
    <property type="match status" value="1"/>
</dbReference>
<feature type="region of interest" description="Disordered" evidence="7">
    <location>
        <begin position="712"/>
        <end position="914"/>
    </location>
</feature>
<feature type="compositionally biased region" description="Pro residues" evidence="7">
    <location>
        <begin position="500"/>
        <end position="512"/>
    </location>
</feature>
<feature type="compositionally biased region" description="Polar residues" evidence="7">
    <location>
        <begin position="763"/>
        <end position="787"/>
    </location>
</feature>
<dbReference type="SMART" id="SM00544">
    <property type="entry name" value="MA3"/>
    <property type="match status" value="1"/>
</dbReference>
<evidence type="ECO:0000256" key="7">
    <source>
        <dbReference type="SAM" id="MobiDB-lite"/>
    </source>
</evidence>
<feature type="compositionally biased region" description="Basic and acidic residues" evidence="7">
    <location>
        <begin position="805"/>
        <end position="821"/>
    </location>
</feature>
<dbReference type="Pfam" id="PF02847">
    <property type="entry name" value="MA3"/>
    <property type="match status" value="1"/>
</dbReference>
<keyword evidence="6" id="KW-0648">Protein biosynthesis</keyword>
<dbReference type="FunFam" id="1.25.40.180:FF:000001">
    <property type="entry name" value="Eukaryotic translation initiation factor 4 gamma, 3, putative"/>
    <property type="match status" value="1"/>
</dbReference>
<keyword evidence="2 10" id="KW-0396">Initiation factor</keyword>
<feature type="compositionally biased region" description="Polar residues" evidence="7">
    <location>
        <begin position="1339"/>
        <end position="1351"/>
    </location>
</feature>
<dbReference type="SUPFAM" id="SSF48371">
    <property type="entry name" value="ARM repeat"/>
    <property type="match status" value="3"/>
</dbReference>
<reference evidence="10" key="1">
    <citation type="submission" date="2023-04" db="EMBL/GenBank/DDBJ databases">
        <title>Chromosome-level genome of Chaenocephalus aceratus.</title>
        <authorList>
            <person name="Park H."/>
        </authorList>
    </citation>
    <scope>NUCLEOTIDE SEQUENCE</scope>
    <source>
        <strain evidence="10">DE</strain>
        <tissue evidence="10">Muscle</tissue>
    </source>
</reference>
<feature type="compositionally biased region" description="Pro residues" evidence="7">
    <location>
        <begin position="441"/>
        <end position="456"/>
    </location>
</feature>
<evidence type="ECO:0000259" key="8">
    <source>
        <dbReference type="PROSITE" id="PS51363"/>
    </source>
</evidence>
<keyword evidence="3" id="KW-0597">Phosphoprotein</keyword>
<evidence type="ECO:0000256" key="3">
    <source>
        <dbReference type="ARBA" id="ARBA00022553"/>
    </source>
</evidence>
<feature type="compositionally biased region" description="Low complexity" evidence="7">
    <location>
        <begin position="1356"/>
        <end position="1369"/>
    </location>
</feature>
<dbReference type="InterPro" id="IPR003307">
    <property type="entry name" value="W2_domain"/>
</dbReference>
<dbReference type="FunFam" id="1.25.40.180:FF:000002">
    <property type="entry name" value="Eukaryotic translation initiation factor 4 gamma, 3, putative"/>
    <property type="match status" value="1"/>
</dbReference>
<organism evidence="10 11">
    <name type="scientific">Dissostichus eleginoides</name>
    <name type="common">Patagonian toothfish</name>
    <name type="synonym">Dissostichus amissus</name>
    <dbReference type="NCBI Taxonomy" id="100907"/>
    <lineage>
        <taxon>Eukaryota</taxon>
        <taxon>Metazoa</taxon>
        <taxon>Chordata</taxon>
        <taxon>Craniata</taxon>
        <taxon>Vertebrata</taxon>
        <taxon>Euteleostomi</taxon>
        <taxon>Actinopterygii</taxon>
        <taxon>Neopterygii</taxon>
        <taxon>Teleostei</taxon>
        <taxon>Neoteleostei</taxon>
        <taxon>Acanthomorphata</taxon>
        <taxon>Eupercaria</taxon>
        <taxon>Perciformes</taxon>
        <taxon>Notothenioidei</taxon>
        <taxon>Nototheniidae</taxon>
        <taxon>Dissostichus</taxon>
    </lineage>
</organism>
<protein>
    <submittedName>
        <fullName evidence="10">Eukaryotic translation initiation factor 4 gamma 3</fullName>
    </submittedName>
</protein>
<evidence type="ECO:0000313" key="11">
    <source>
        <dbReference type="Proteomes" id="UP001228049"/>
    </source>
</evidence>
<dbReference type="SMART" id="SM00515">
    <property type="entry name" value="eIF5C"/>
    <property type="match status" value="1"/>
</dbReference>
<dbReference type="InterPro" id="IPR003891">
    <property type="entry name" value="Initiation_fac_eIF4g_MI"/>
</dbReference>
<sequence length="1839" mass="201134">MSLPPKVVPKTAAVAVSGPGSGPSPSSQLRATLTSVSLPPGAPTAPQPGAVPPPQHQRSGLWEHVTLCLAWAPKVWEFPLGGCWRVCMRSPEMHRGPEKQAHLTPLLAQLRKLRASPHFPPPCRLPPTPQLSWIPRVQPSLDDRIFPSQPGVAAVYSVSPCTQTLSQTYPPLLYSRLPPFPHPITLYVLRISHWPGAVLAPPLATAARLVATSQVPRHAGPPYTAHDITKGHPNLAGTPPGHAHSPALTQVSLPTASQYRYAKGWEAGGGSPYNPGLNAGSAPLVYSPQTQPMNAQPQSRPFATGPRPTHHQFFQRTQMQTARPTIPTNTPSLRPGSQTPTAAVYPTNQPIMMTMAPMPFPSPQAAQYYIPQYRHSTPYVGPPQQYSVQPPGSGAFYPGPGPGDYPSPYHPLRYHPPVSPTVPAPVPTAGPQYYPGQSVYPPSPPIIVPTPQQPPPTKREKKTIRIRDPNQGGRDITDEIMAGGSGSRNSTPPIGRPSSTPTPPQPPQPLQPQQPSTTTAADTKPGPDDTPKLEPVVQKSSSPGLVQPESPVERLQAKAPATEPSSPVEPELPSPALMSAPVTLPLSVANNSERAPAKESTASASPPSPSVGEHKPPQTTNTDKPLSDTLRTPAASPAPAPKALNGLAESGAELDTPEPSLLHSAAPQPRASAPAHREASSSDALPSDVSPEVPVAAALAPMAPVAVVPVTLTSSPSPALPVSLPPGLPPLVQATTEAEEPSKSLDTKDLVPRAGTEAHGGITDSNTESQQQALSSMSPTTVNQTASAIPKTWRKPNEGISAVDAPHKEDEDEPRPAEHPAVEQVLPSAPLSCSPGPLPAALTSSPAPAPASSPEADEKPAVPEENGEAETEPMRNGAGHTSETESSDGGATPADKENSTGAPQDIEDLAEPGGKRQYNRDFLLGFQFMPACIQKPEGLPPISDVVLDKINQNKLPSRAVESRVISRGPDFTPAFADFGRQITGGRGAAPMNIGARRPPPRKIIMHVPVNDEIQLKKSENAWKPIMKRPEVVIDDPVVQNTQELFKKVRSILNKLTPQKFNQLMQQVTDLTIDTEERLKGVIDLVFEKAIDEPSFSAAYGNMCRCLATLKVPMTDKPNTTVNFRKLLLNRCQKEFEKDKVDDVVFERKQKELDSAASTTERERLQVELREAKDKARRRSIGNIRFIGELFKLKMLTEAIMHDCVVKLLKNHDEESLECLCRLLTTIGKDLDFEKAKPRMDQYFNQMEKIVKERKTSSRIRFMLQDIVDQRLHNWVSRRADQGPKTIEQIHKEAKIEEQEEQRRVQQQLLSKDSKRRTDQRDQREQREQRDPRVPREETWNTVPVTKNSRTIDPTKIPKISKGSSGGAKASDSELSRTAGLNRYSALQSTPSPQPSTTPPQNTDFDPRRTLGSSRSSVGRDRGDKPLISTPPSSRPGPFTRGGSSKELLESPTPEEPLKAEPVVPTSDRPALSEEEIERKSKSIIDEFLHINDYKEAVQCVDELDLSSQLHVFVRIGVESTLERSQITRDHMGQLLFQLLQRGILPRAQFHKGFADMLEQADDMAIDIPHIWLYLAELLSPVLKEGGFSMRGLFSELSKPLLPVGRAGILISEILHILCKQMSHRTVGSLWRESGLNWTDFLPEGEDVQAFISQQKLQFVLSDGSSPETALSGRIYSPEELSQQLERLLLEDMASDEQIFDWVEANLDDSQMSSSPFLRALMTAVCKAAVKDDNTNCRVDTAIIQRRLPVLLKYLNSDTERQLQALYALQMLIVALDQPPNLLRMFFDCLYDEDVISEDAFYKWETSKDPAEQEGKGVALKSVTAFFTWLREAEEESEDN</sequence>
<dbReference type="PANTHER" id="PTHR23253">
    <property type="entry name" value="EUKARYOTIC TRANSLATION INITIATION FACTOR 4 GAMMA"/>
    <property type="match status" value="1"/>
</dbReference>
<comment type="similarity">
    <text evidence="1">Belongs to the eukaryotic initiation factor 4G family.</text>
</comment>
<dbReference type="Pfam" id="PF02854">
    <property type="entry name" value="MIF4G"/>
    <property type="match status" value="1"/>
</dbReference>
<evidence type="ECO:0000313" key="10">
    <source>
        <dbReference type="EMBL" id="KAK1901453.1"/>
    </source>
</evidence>
<evidence type="ECO:0000256" key="5">
    <source>
        <dbReference type="ARBA" id="ARBA00022884"/>
    </source>
</evidence>
<feature type="compositionally biased region" description="Basic and acidic residues" evidence="7">
    <location>
        <begin position="740"/>
        <end position="751"/>
    </location>
</feature>
<evidence type="ECO:0000256" key="1">
    <source>
        <dbReference type="ARBA" id="ARBA00005775"/>
    </source>
</evidence>
<feature type="compositionally biased region" description="Low complexity" evidence="7">
    <location>
        <begin position="712"/>
        <end position="722"/>
    </location>
</feature>
<feature type="domain" description="W2" evidence="8">
    <location>
        <begin position="1670"/>
        <end position="1839"/>
    </location>
</feature>
<keyword evidence="5" id="KW-0694">RNA-binding</keyword>
<feature type="region of interest" description="Disordered" evidence="7">
    <location>
        <begin position="1296"/>
        <end position="1477"/>
    </location>
</feature>
<dbReference type="FunFam" id="1.25.40.180:FF:000003">
    <property type="entry name" value="Putative eukaryotic translation initiation factor 4 gamma 1"/>
    <property type="match status" value="1"/>
</dbReference>
<name>A0AAD9CGQ2_DISEL</name>